<accession>A0ABN9X2X8</accession>
<feature type="non-terminal residue" evidence="1">
    <location>
        <position position="161"/>
    </location>
</feature>
<feature type="non-terminal residue" evidence="1">
    <location>
        <position position="1"/>
    </location>
</feature>
<protein>
    <submittedName>
        <fullName evidence="1">Uncharacterized protein</fullName>
    </submittedName>
</protein>
<dbReference type="EMBL" id="CAUYUJ010019611">
    <property type="protein sequence ID" value="CAK0892407.1"/>
    <property type="molecule type" value="Genomic_DNA"/>
</dbReference>
<evidence type="ECO:0000313" key="2">
    <source>
        <dbReference type="Proteomes" id="UP001189429"/>
    </source>
</evidence>
<name>A0ABN9X2X8_9DINO</name>
<organism evidence="1 2">
    <name type="scientific">Prorocentrum cordatum</name>
    <dbReference type="NCBI Taxonomy" id="2364126"/>
    <lineage>
        <taxon>Eukaryota</taxon>
        <taxon>Sar</taxon>
        <taxon>Alveolata</taxon>
        <taxon>Dinophyceae</taxon>
        <taxon>Prorocentrales</taxon>
        <taxon>Prorocentraceae</taxon>
        <taxon>Prorocentrum</taxon>
    </lineage>
</organism>
<keyword evidence="2" id="KW-1185">Reference proteome</keyword>
<evidence type="ECO:0000313" key="1">
    <source>
        <dbReference type="EMBL" id="CAK0892407.1"/>
    </source>
</evidence>
<dbReference type="Proteomes" id="UP001189429">
    <property type="component" value="Unassembled WGS sequence"/>
</dbReference>
<reference evidence="1" key="1">
    <citation type="submission" date="2023-10" db="EMBL/GenBank/DDBJ databases">
        <authorList>
            <person name="Chen Y."/>
            <person name="Shah S."/>
            <person name="Dougan E. K."/>
            <person name="Thang M."/>
            <person name="Chan C."/>
        </authorList>
    </citation>
    <scope>NUCLEOTIDE SEQUENCE [LARGE SCALE GENOMIC DNA]</scope>
</reference>
<sequence length="161" mass="17438">AAGEAEPWRGHGQGAAIPDIEMQFEHLFKAQITAAPTQLQKVHEDTPLTAQSDFAASMRTCLAQVQQTSARIDRQAHLVADIQQRQAHMEKKQGRVRGVVAKLEHALALAESEACAFDAAKEVERSISQRLADAGVAADQVQPIGDIPAGRFFLRTTGSDE</sequence>
<proteinExistence type="predicted"/>
<comment type="caution">
    <text evidence="1">The sequence shown here is derived from an EMBL/GenBank/DDBJ whole genome shotgun (WGS) entry which is preliminary data.</text>
</comment>
<gene>
    <name evidence="1" type="ORF">PCOR1329_LOCUS72074</name>
</gene>